<sequence>MVTKKELRKTLLLQRSQLTREEWQVKSDRLCHHLCEFPLFQQAQTVLTYCSVRQEPDLSPLLTQPKTWGLSRCLEKTLVWHHWAPDTSPPLQPGQFGILEPPPECPILQPQQVDLLLIPAVGCDRRGYRLGYGGGFYDRLLSQPEWAKIPAIAILFDFAVVSVLPNDLWDQPLSHVCTESGLIATQPETI</sequence>
<feature type="binding site" evidence="4">
    <location>
        <begin position="129"/>
        <end position="137"/>
    </location>
    <ligand>
        <name>ATP</name>
        <dbReference type="ChEBI" id="CHEBI:30616"/>
    </ligand>
</feature>
<name>A0A7C3PI18_9CYAN</name>
<reference evidence="6" key="1">
    <citation type="journal article" date="2020" name="mSystems">
        <title>Genome- and Community-Level Interaction Insights into Carbon Utilization and Element Cycling Functions of Hydrothermarchaeota in Hydrothermal Sediment.</title>
        <authorList>
            <person name="Zhou Z."/>
            <person name="Liu Y."/>
            <person name="Xu W."/>
            <person name="Pan J."/>
            <person name="Luo Z.H."/>
            <person name="Li M."/>
        </authorList>
    </citation>
    <scope>NUCLEOTIDE SEQUENCE [LARGE SCALE GENOMIC DNA]</scope>
    <source>
        <strain evidence="6">SpSt-418</strain>
    </source>
</reference>
<dbReference type="PANTHER" id="PTHR23407:SF1">
    <property type="entry name" value="5-FORMYLTETRAHYDROFOLATE CYCLO-LIGASE"/>
    <property type="match status" value="1"/>
</dbReference>
<evidence type="ECO:0000256" key="2">
    <source>
        <dbReference type="ARBA" id="ARBA00022741"/>
    </source>
</evidence>
<dbReference type="Pfam" id="PF01812">
    <property type="entry name" value="5-FTHF_cyc-lig"/>
    <property type="match status" value="1"/>
</dbReference>
<evidence type="ECO:0000256" key="5">
    <source>
        <dbReference type="RuleBase" id="RU361279"/>
    </source>
</evidence>
<comment type="cofactor">
    <cofactor evidence="5">
        <name>Mg(2+)</name>
        <dbReference type="ChEBI" id="CHEBI:18420"/>
    </cofactor>
</comment>
<keyword evidence="5" id="KW-0479">Metal-binding</keyword>
<gene>
    <name evidence="6" type="ORF">ENR64_22045</name>
</gene>
<keyword evidence="3 4" id="KW-0067">ATP-binding</keyword>
<dbReference type="PANTHER" id="PTHR23407">
    <property type="entry name" value="ATPASE INHIBITOR/5-FORMYLTETRAHYDROFOLATE CYCLO-LIGASE"/>
    <property type="match status" value="1"/>
</dbReference>
<proteinExistence type="inferred from homology"/>
<dbReference type="GO" id="GO:0035999">
    <property type="term" value="P:tetrahydrofolate interconversion"/>
    <property type="evidence" value="ECO:0007669"/>
    <property type="project" value="TreeGrafter"/>
</dbReference>
<dbReference type="SUPFAM" id="SSF100950">
    <property type="entry name" value="NagB/RpiA/CoA transferase-like"/>
    <property type="match status" value="1"/>
</dbReference>
<organism evidence="6">
    <name type="scientific">Oscillatoriales cyanobacterium SpSt-418</name>
    <dbReference type="NCBI Taxonomy" id="2282169"/>
    <lineage>
        <taxon>Bacteria</taxon>
        <taxon>Bacillati</taxon>
        <taxon>Cyanobacteriota</taxon>
        <taxon>Cyanophyceae</taxon>
        <taxon>Oscillatoriophycideae</taxon>
        <taxon>Oscillatoriales</taxon>
    </lineage>
</organism>
<evidence type="ECO:0000256" key="3">
    <source>
        <dbReference type="ARBA" id="ARBA00022840"/>
    </source>
</evidence>
<feature type="binding site" evidence="4">
    <location>
        <position position="55"/>
    </location>
    <ligand>
        <name>substrate</name>
    </ligand>
</feature>
<evidence type="ECO:0000313" key="6">
    <source>
        <dbReference type="EMBL" id="HFN00376.1"/>
    </source>
</evidence>
<dbReference type="InterPro" id="IPR037171">
    <property type="entry name" value="NagB/RpiA_transferase-like"/>
</dbReference>
<keyword evidence="6" id="KW-0436">Ligase</keyword>
<dbReference type="GO" id="GO:0046872">
    <property type="term" value="F:metal ion binding"/>
    <property type="evidence" value="ECO:0007669"/>
    <property type="project" value="UniProtKB-KW"/>
</dbReference>
<dbReference type="InterPro" id="IPR002698">
    <property type="entry name" value="FTHF_cligase"/>
</dbReference>
<dbReference type="EMBL" id="DSRU01000321">
    <property type="protein sequence ID" value="HFN00376.1"/>
    <property type="molecule type" value="Genomic_DNA"/>
</dbReference>
<dbReference type="AlphaFoldDB" id="A0A7C3PI18"/>
<dbReference type="GO" id="GO:0005524">
    <property type="term" value="F:ATP binding"/>
    <property type="evidence" value="ECO:0007669"/>
    <property type="project" value="UniProtKB-KW"/>
</dbReference>
<comment type="similarity">
    <text evidence="1 5">Belongs to the 5-formyltetrahydrofolate cyclo-ligase family.</text>
</comment>
<evidence type="ECO:0000256" key="4">
    <source>
        <dbReference type="PIRSR" id="PIRSR006806-1"/>
    </source>
</evidence>
<keyword evidence="2 4" id="KW-0547">Nucleotide-binding</keyword>
<keyword evidence="5" id="KW-0460">Magnesium</keyword>
<comment type="catalytic activity">
    <reaction evidence="5">
        <text>(6S)-5-formyl-5,6,7,8-tetrahydrofolate + ATP = (6R)-5,10-methenyltetrahydrofolate + ADP + phosphate</text>
        <dbReference type="Rhea" id="RHEA:10488"/>
        <dbReference type="ChEBI" id="CHEBI:30616"/>
        <dbReference type="ChEBI" id="CHEBI:43474"/>
        <dbReference type="ChEBI" id="CHEBI:57455"/>
        <dbReference type="ChEBI" id="CHEBI:57457"/>
        <dbReference type="ChEBI" id="CHEBI:456216"/>
        <dbReference type="EC" id="6.3.3.2"/>
    </reaction>
</comment>
<dbReference type="Gene3D" id="3.40.50.10420">
    <property type="entry name" value="NagB/RpiA/CoA transferase-like"/>
    <property type="match status" value="1"/>
</dbReference>
<feature type="binding site" evidence="4">
    <location>
        <begin position="4"/>
        <end position="8"/>
    </location>
    <ligand>
        <name>ATP</name>
        <dbReference type="ChEBI" id="CHEBI:30616"/>
    </ligand>
</feature>
<dbReference type="NCBIfam" id="TIGR02727">
    <property type="entry name" value="MTHFS_bact"/>
    <property type="match status" value="1"/>
</dbReference>
<evidence type="ECO:0000256" key="1">
    <source>
        <dbReference type="ARBA" id="ARBA00010638"/>
    </source>
</evidence>
<dbReference type="GO" id="GO:0030272">
    <property type="term" value="F:5-formyltetrahydrofolate cyclo-ligase activity"/>
    <property type="evidence" value="ECO:0007669"/>
    <property type="project" value="UniProtKB-EC"/>
</dbReference>
<accession>A0A7C3PI18</accession>
<dbReference type="GO" id="GO:0009396">
    <property type="term" value="P:folic acid-containing compound biosynthetic process"/>
    <property type="evidence" value="ECO:0007669"/>
    <property type="project" value="TreeGrafter"/>
</dbReference>
<dbReference type="InterPro" id="IPR024185">
    <property type="entry name" value="FTHF_cligase-like_sf"/>
</dbReference>
<comment type="caution">
    <text evidence="6">The sequence shown here is derived from an EMBL/GenBank/DDBJ whole genome shotgun (WGS) entry which is preliminary data.</text>
</comment>
<dbReference type="EC" id="6.3.3.2" evidence="5"/>
<protein>
    <recommendedName>
        <fullName evidence="5">5-formyltetrahydrofolate cyclo-ligase</fullName>
        <ecNumber evidence="5">6.3.3.2</ecNumber>
    </recommendedName>
</protein>
<dbReference type="PIRSF" id="PIRSF006806">
    <property type="entry name" value="FTHF_cligase"/>
    <property type="match status" value="1"/>
</dbReference>